<feature type="domain" description="F5/8 type C" evidence="2">
    <location>
        <begin position="11"/>
        <end position="214"/>
    </location>
</feature>
<dbReference type="PROSITE" id="PS50022">
    <property type="entry name" value="FA58C_3"/>
    <property type="match status" value="2"/>
</dbReference>
<dbReference type="InterPro" id="IPR000421">
    <property type="entry name" value="FA58C"/>
</dbReference>
<reference evidence="3" key="1">
    <citation type="submission" date="2022-11" db="EMBL/GenBank/DDBJ databases">
        <title>Centuries of genome instability and evolution in soft-shell clam transmissible cancer (bioRxiv).</title>
        <authorList>
            <person name="Hart S.F.M."/>
            <person name="Yonemitsu M.A."/>
            <person name="Giersch R.M."/>
            <person name="Beal B.F."/>
            <person name="Arriagada G."/>
            <person name="Davis B.W."/>
            <person name="Ostrander E.A."/>
            <person name="Goff S.P."/>
            <person name="Metzger M.J."/>
        </authorList>
    </citation>
    <scope>NUCLEOTIDE SEQUENCE</scope>
    <source>
        <strain evidence="3">MELC-2E11</strain>
        <tissue evidence="3">Siphon/mantle</tissue>
    </source>
</reference>
<gene>
    <name evidence="3" type="ORF">MAR_028160</name>
</gene>
<dbReference type="CDD" id="cd00057">
    <property type="entry name" value="FA58C"/>
    <property type="match status" value="1"/>
</dbReference>
<dbReference type="SUPFAM" id="SSF49785">
    <property type="entry name" value="Galactose-binding domain-like"/>
    <property type="match status" value="3"/>
</dbReference>
<protein>
    <submittedName>
        <fullName evidence="3">HMCT-like protein</fullName>
    </submittedName>
</protein>
<evidence type="ECO:0000259" key="2">
    <source>
        <dbReference type="PROSITE" id="PS50022"/>
    </source>
</evidence>
<evidence type="ECO:0000313" key="4">
    <source>
        <dbReference type="Proteomes" id="UP001164746"/>
    </source>
</evidence>
<dbReference type="PANTHER" id="PTHR24543:SF332">
    <property type="entry name" value="F5_8 TYPE C DOMAIN-CONTAINING PROTEIN"/>
    <property type="match status" value="1"/>
</dbReference>
<dbReference type="Gene3D" id="2.60.120.260">
    <property type="entry name" value="Galactose-binding domain-like"/>
    <property type="match status" value="3"/>
</dbReference>
<accession>A0ABY7DGL0</accession>
<dbReference type="EMBL" id="CP111013">
    <property type="protein sequence ID" value="WAQ95470.1"/>
    <property type="molecule type" value="Genomic_DNA"/>
</dbReference>
<name>A0ABY7DGL0_MYAAR</name>
<organism evidence="3 4">
    <name type="scientific">Mya arenaria</name>
    <name type="common">Soft-shell clam</name>
    <dbReference type="NCBI Taxonomy" id="6604"/>
    <lineage>
        <taxon>Eukaryota</taxon>
        <taxon>Metazoa</taxon>
        <taxon>Spiralia</taxon>
        <taxon>Lophotrochozoa</taxon>
        <taxon>Mollusca</taxon>
        <taxon>Bivalvia</taxon>
        <taxon>Autobranchia</taxon>
        <taxon>Heteroconchia</taxon>
        <taxon>Euheterodonta</taxon>
        <taxon>Imparidentia</taxon>
        <taxon>Neoheterodontei</taxon>
        <taxon>Myida</taxon>
        <taxon>Myoidea</taxon>
        <taxon>Myidae</taxon>
        <taxon>Mya</taxon>
    </lineage>
</organism>
<dbReference type="PROSITE" id="PS01286">
    <property type="entry name" value="FA58C_2"/>
    <property type="match status" value="1"/>
</dbReference>
<feature type="signal peptide" evidence="1">
    <location>
        <begin position="1"/>
        <end position="17"/>
    </location>
</feature>
<keyword evidence="4" id="KW-1185">Reference proteome</keyword>
<dbReference type="SMART" id="SM00231">
    <property type="entry name" value="FA58C"/>
    <property type="match status" value="2"/>
</dbReference>
<dbReference type="Pfam" id="PF00754">
    <property type="entry name" value="F5_F8_type_C"/>
    <property type="match status" value="2"/>
</dbReference>
<dbReference type="Proteomes" id="UP001164746">
    <property type="component" value="Chromosome 2"/>
</dbReference>
<evidence type="ECO:0000256" key="1">
    <source>
        <dbReference type="SAM" id="SignalP"/>
    </source>
</evidence>
<sequence length="458" mass="51899">MLAFTIAFLFCVNVVLGFEDYTTDGICNNSLLNTIQDSQFSSSSYWASRGNGCGPWRARLNSTFYIKNGNAYYGAWVSQTNNQRQYIQVEFNEISEVRAIVTLARDNSDSYNQYVKSYLVLYSKDCRTFETVKDENGGDNVPLWSGTSMRPCAYAEVGGGMFQCVSHSKVFAGNRDTSNMVTNRFSTPLEAKCIRINPLSWYIHISMRFDLFGCPDKCVRQHLLSTVPDSQFSASSHLPSVAGDGGPWRARLNSTRHTEDGATKYGGWVAATNDQQQYIQRKLEKCSHCISTADIATMKTICLSFEQQIIQKFSEKSCMNSVLEEIKLQLVNLLEFCVPSQMSNSIFRQFKINKEVKLRLSEVRGIVTKARDNADGYNQYVTSYRVLYSIDCERFQAVENPGGTDVIFVGNEDTDNSKTNWFSPALNAKCIRINPLSWHNHVSLRFELIGCLDRRCMF</sequence>
<proteinExistence type="predicted"/>
<feature type="chain" id="PRO_5046289734" evidence="1">
    <location>
        <begin position="18"/>
        <end position="458"/>
    </location>
</feature>
<keyword evidence="1" id="KW-0732">Signal</keyword>
<dbReference type="InterPro" id="IPR008979">
    <property type="entry name" value="Galactose-bd-like_sf"/>
</dbReference>
<dbReference type="PANTHER" id="PTHR24543">
    <property type="entry name" value="MULTICOPPER OXIDASE-RELATED"/>
    <property type="match status" value="1"/>
</dbReference>
<evidence type="ECO:0000313" key="3">
    <source>
        <dbReference type="EMBL" id="WAQ95470.1"/>
    </source>
</evidence>
<feature type="domain" description="F5/8 type C" evidence="2">
    <location>
        <begin position="362"/>
        <end position="451"/>
    </location>
</feature>